<comment type="caution">
    <text evidence="2">The sequence shown here is derived from an EMBL/GenBank/DDBJ whole genome shotgun (WGS) entry which is preliminary data.</text>
</comment>
<evidence type="ECO:0000313" key="2">
    <source>
        <dbReference type="EMBL" id="RFN58319.1"/>
    </source>
</evidence>
<reference evidence="2 3" key="1">
    <citation type="journal article" date="2007" name="Int. J. Syst. Evol. Microbiol.">
        <title>Marixanthomonas ophiurae gen. nov., sp. nov., a marine bacterium of the family Flavobacteriaceae isolated from a deep-sea brittle star.</title>
        <authorList>
            <person name="Romanenko L.A."/>
            <person name="Uchino M."/>
            <person name="Frolova G.M."/>
            <person name="Mikhailov V.V."/>
        </authorList>
    </citation>
    <scope>NUCLEOTIDE SEQUENCE [LARGE SCALE GENOMIC DNA]</scope>
    <source>
        <strain evidence="2 3">KMM 3046</strain>
    </source>
</reference>
<evidence type="ECO:0008006" key="4">
    <source>
        <dbReference type="Google" id="ProtNLM"/>
    </source>
</evidence>
<feature type="signal peptide" evidence="1">
    <location>
        <begin position="1"/>
        <end position="20"/>
    </location>
</feature>
<organism evidence="2 3">
    <name type="scientific">Marixanthomonas ophiurae</name>
    <dbReference type="NCBI Taxonomy" id="387659"/>
    <lineage>
        <taxon>Bacteria</taxon>
        <taxon>Pseudomonadati</taxon>
        <taxon>Bacteroidota</taxon>
        <taxon>Flavobacteriia</taxon>
        <taxon>Flavobacteriales</taxon>
        <taxon>Flavobacteriaceae</taxon>
        <taxon>Marixanthomonas</taxon>
    </lineage>
</organism>
<dbReference type="AlphaFoldDB" id="A0A3E1Q853"/>
<feature type="chain" id="PRO_5017716446" description="Lipoprotein" evidence="1">
    <location>
        <begin position="21"/>
        <end position="146"/>
    </location>
</feature>
<keyword evidence="3" id="KW-1185">Reference proteome</keyword>
<proteinExistence type="predicted"/>
<keyword evidence="1" id="KW-0732">Signal</keyword>
<protein>
    <recommendedName>
        <fullName evidence="4">Lipoprotein</fullName>
    </recommendedName>
</protein>
<gene>
    <name evidence="2" type="ORF">DZ858_13930</name>
</gene>
<evidence type="ECO:0000256" key="1">
    <source>
        <dbReference type="SAM" id="SignalP"/>
    </source>
</evidence>
<name>A0A3E1Q853_9FLAO</name>
<dbReference type="RefSeq" id="WP_117160267.1">
    <property type="nucleotide sequence ID" value="NZ_QVID01000002.1"/>
</dbReference>
<dbReference type="EMBL" id="QVID01000002">
    <property type="protein sequence ID" value="RFN58319.1"/>
    <property type="molecule type" value="Genomic_DNA"/>
</dbReference>
<dbReference type="Proteomes" id="UP000261082">
    <property type="component" value="Unassembled WGS sequence"/>
</dbReference>
<dbReference type="OrthoDB" id="1449695at2"/>
<accession>A0A3E1Q853</accession>
<sequence length="146" mass="16339">MKKVTPLLLSILLFIFASCSKDNYSDCALVSPVEPIAFISIEDSEGVSLLGEDNVFKPSEITLTRGTDTLFLDFSEGDDKMAIVLFIEQFESEEDYSLNLNDEESEILNLTLKLNPGKCFDVLSIEKFKLNGEEIQPENGAYIIQK</sequence>
<dbReference type="PROSITE" id="PS51257">
    <property type="entry name" value="PROKAR_LIPOPROTEIN"/>
    <property type="match status" value="1"/>
</dbReference>
<evidence type="ECO:0000313" key="3">
    <source>
        <dbReference type="Proteomes" id="UP000261082"/>
    </source>
</evidence>